<accession>A0A4R5WPU9</accession>
<dbReference type="GO" id="GO:0008168">
    <property type="term" value="F:methyltransferase activity"/>
    <property type="evidence" value="ECO:0007669"/>
    <property type="project" value="UniProtKB-UniRule"/>
</dbReference>
<evidence type="ECO:0000313" key="7">
    <source>
        <dbReference type="EMBL" id="TDK93600.1"/>
    </source>
</evidence>
<dbReference type="GO" id="GO:0032259">
    <property type="term" value="P:methylation"/>
    <property type="evidence" value="ECO:0007669"/>
    <property type="project" value="UniProtKB-KW"/>
</dbReference>
<evidence type="ECO:0000256" key="2">
    <source>
        <dbReference type="ARBA" id="ARBA00008138"/>
    </source>
</evidence>
<organism evidence="7 8">
    <name type="scientific">Mycolicibacterium mucogenicum</name>
    <name type="common">Mycobacterium mucogenicum</name>
    <dbReference type="NCBI Taxonomy" id="56689"/>
    <lineage>
        <taxon>Bacteria</taxon>
        <taxon>Bacillati</taxon>
        <taxon>Actinomycetota</taxon>
        <taxon>Actinomycetes</taxon>
        <taxon>Mycobacteriales</taxon>
        <taxon>Mycobacteriaceae</taxon>
        <taxon>Mycolicibacterium</taxon>
    </lineage>
</organism>
<evidence type="ECO:0000256" key="1">
    <source>
        <dbReference type="ARBA" id="ARBA00003907"/>
    </source>
</evidence>
<dbReference type="Gene3D" id="3.40.50.150">
    <property type="entry name" value="Vaccinia Virus protein VP39"/>
    <property type="match status" value="1"/>
</dbReference>
<evidence type="ECO:0000256" key="4">
    <source>
        <dbReference type="ARBA" id="ARBA00022679"/>
    </source>
</evidence>
<dbReference type="SUPFAM" id="SSF53335">
    <property type="entry name" value="S-adenosyl-L-methionine-dependent methyltransferases"/>
    <property type="match status" value="1"/>
</dbReference>
<dbReference type="RefSeq" id="WP_061001791.1">
    <property type="nucleotide sequence ID" value="NZ_LSKA01000170.1"/>
</dbReference>
<dbReference type="PANTHER" id="PTHR43619">
    <property type="entry name" value="S-ADENOSYL-L-METHIONINE-DEPENDENT METHYLTRANSFERASE YKTD-RELATED"/>
    <property type="match status" value="1"/>
</dbReference>
<dbReference type="InterPro" id="IPR029063">
    <property type="entry name" value="SAM-dependent_MTases_sf"/>
</dbReference>
<reference evidence="7 8" key="1">
    <citation type="submission" date="2019-01" db="EMBL/GenBank/DDBJ databases">
        <title>High-quality-draft genome sequences of five non-tuberculosis mycobacteriaceae isolated from a nosocomial environment.</title>
        <authorList>
            <person name="Tiago I."/>
            <person name="Alarico S."/>
            <person name="Pereira S.G."/>
            <person name="Coelho C."/>
            <person name="Maranha A."/>
            <person name="Empadinhas N."/>
        </authorList>
    </citation>
    <scope>NUCLEOTIDE SEQUENCE [LARGE SCALE GENOMIC DNA]</scope>
    <source>
        <strain evidence="7 8">24AIII</strain>
    </source>
</reference>
<comment type="similarity">
    <text evidence="2 6">Belongs to the UPF0677 family.</text>
</comment>
<dbReference type="FunFam" id="3.40.50.150:FF:000152">
    <property type="entry name" value="S-adenosyl-L-methionine-dependent methyltransferase"/>
    <property type="match status" value="1"/>
</dbReference>
<keyword evidence="3 6" id="KW-0489">Methyltransferase</keyword>
<evidence type="ECO:0000256" key="6">
    <source>
        <dbReference type="RuleBase" id="RU362030"/>
    </source>
</evidence>
<keyword evidence="5 6" id="KW-0949">S-adenosyl-L-methionine</keyword>
<name>A0A4R5WPU9_MYCMU</name>
<keyword evidence="4 7" id="KW-0808">Transferase</keyword>
<comment type="function">
    <text evidence="1 6">Exhibits S-adenosyl-L-methionine-dependent methyltransferase activity.</text>
</comment>
<evidence type="ECO:0000313" key="8">
    <source>
        <dbReference type="Proteomes" id="UP000294929"/>
    </source>
</evidence>
<dbReference type="InterPro" id="IPR007213">
    <property type="entry name" value="Ppm1/Ppm2/Tcmp"/>
</dbReference>
<dbReference type="EC" id="2.1.1.-" evidence="6"/>
<dbReference type="InterPro" id="IPR011610">
    <property type="entry name" value="SAM_mthyl_Trfase_ML2640-like"/>
</dbReference>
<evidence type="ECO:0000256" key="3">
    <source>
        <dbReference type="ARBA" id="ARBA00022603"/>
    </source>
</evidence>
<dbReference type="EMBL" id="SDLO01000001">
    <property type="protein sequence ID" value="TDK93600.1"/>
    <property type="molecule type" value="Genomic_DNA"/>
</dbReference>
<proteinExistence type="inferred from homology"/>
<protein>
    <recommendedName>
        <fullName evidence="6">S-adenosyl-L-methionine-dependent methyltransferase</fullName>
        <ecNumber evidence="6">2.1.1.-</ecNumber>
    </recommendedName>
</protein>
<dbReference type="Pfam" id="PF04072">
    <property type="entry name" value="LCM"/>
    <property type="match status" value="1"/>
</dbReference>
<sequence>MARTHGDSWDLASSVGATATLVATGRAIASTHDHGLIDDPFAAPLVRAVGIEAFTKMVDGELDLAVLDAVAPDAATRARANIDEMAVRTRFFDDYFIASSERGIRQAVILASGLDARAYRLPWPDGTVVYEIDQPDVIEFKTRTLAGLGAEPTAQRRTVSIDLREDWPAALRAAGFDPSLATAWLAEGLLIYLPPEAQDKLFDTIHELSAPGSAVATEFVPGLKDFDADKAREAAAGFQQLGLNMDMPSLVYHGERHSAAEYLAAKGWQTTGIGRKDLYARYGLTAADLGDDDPMREIIYISGSLG</sequence>
<dbReference type="NCBIfam" id="TIGR00027">
    <property type="entry name" value="mthyl_TIGR00027"/>
    <property type="match status" value="1"/>
</dbReference>
<dbReference type="Proteomes" id="UP000294929">
    <property type="component" value="Unassembled WGS sequence"/>
</dbReference>
<dbReference type="AlphaFoldDB" id="A0A4R5WPU9"/>
<comment type="caution">
    <text evidence="7">The sequence shown here is derived from an EMBL/GenBank/DDBJ whole genome shotgun (WGS) entry which is preliminary data.</text>
</comment>
<dbReference type="PANTHER" id="PTHR43619:SF2">
    <property type="entry name" value="S-ADENOSYL-L-METHIONINE-DEPENDENT METHYLTRANSFERASES SUPERFAMILY PROTEIN"/>
    <property type="match status" value="1"/>
</dbReference>
<gene>
    <name evidence="7" type="ORF">EUA03_00330</name>
</gene>
<evidence type="ECO:0000256" key="5">
    <source>
        <dbReference type="ARBA" id="ARBA00022691"/>
    </source>
</evidence>